<dbReference type="Proteomes" id="UP000248134">
    <property type="component" value="Unassembled WGS sequence"/>
</dbReference>
<feature type="region of interest" description="Disordered" evidence="1">
    <location>
        <begin position="1"/>
        <end position="59"/>
    </location>
</feature>
<evidence type="ECO:0000313" key="3">
    <source>
        <dbReference type="Proteomes" id="UP000248134"/>
    </source>
</evidence>
<dbReference type="AlphaFoldDB" id="A0A323UKZ2"/>
<evidence type="ECO:0000256" key="1">
    <source>
        <dbReference type="SAM" id="MobiDB-lite"/>
    </source>
</evidence>
<reference evidence="2 3" key="1">
    <citation type="submission" date="2018-06" db="EMBL/GenBank/DDBJ databases">
        <title>Draft Whole-Genome Sequence of the purple photosynthetic bacterium Rhodospeudomonas palustris XCP.</title>
        <authorList>
            <person name="Rayyan A."/>
            <person name="Meyer T.E."/>
            <person name="Kyndt J.A."/>
        </authorList>
    </citation>
    <scope>NUCLEOTIDE SEQUENCE [LARGE SCALE GENOMIC DNA]</scope>
    <source>
        <strain evidence="2 3">XCP</strain>
    </source>
</reference>
<comment type="caution">
    <text evidence="2">The sequence shown here is derived from an EMBL/GenBank/DDBJ whole genome shotgun (WGS) entry which is preliminary data.</text>
</comment>
<name>A0A323UKZ2_RHOPL</name>
<proteinExistence type="predicted"/>
<protein>
    <submittedName>
        <fullName evidence="2">Uncharacterized protein</fullName>
    </submittedName>
</protein>
<dbReference type="OrthoDB" id="8454785at2"/>
<sequence>MQRLSTVLNRGRAETKSAKDPQTIFREFLAHLAGAHRKPAARRAAPKPPPRKRSAKRAK</sequence>
<dbReference type="EMBL" id="QKQS01000006">
    <property type="protein sequence ID" value="PZA13184.1"/>
    <property type="molecule type" value="Genomic_DNA"/>
</dbReference>
<feature type="compositionally biased region" description="Basic residues" evidence="1">
    <location>
        <begin position="34"/>
        <end position="59"/>
    </location>
</feature>
<gene>
    <name evidence="2" type="ORF">DNX69_02030</name>
</gene>
<organism evidence="2 3">
    <name type="scientific">Rhodopseudomonas palustris</name>
    <dbReference type="NCBI Taxonomy" id="1076"/>
    <lineage>
        <taxon>Bacteria</taxon>
        <taxon>Pseudomonadati</taxon>
        <taxon>Pseudomonadota</taxon>
        <taxon>Alphaproteobacteria</taxon>
        <taxon>Hyphomicrobiales</taxon>
        <taxon>Nitrobacteraceae</taxon>
        <taxon>Rhodopseudomonas</taxon>
    </lineage>
</organism>
<accession>A0A323UKZ2</accession>
<evidence type="ECO:0000313" key="2">
    <source>
        <dbReference type="EMBL" id="PZA13184.1"/>
    </source>
</evidence>
<dbReference type="RefSeq" id="WP_110784362.1">
    <property type="nucleotide sequence ID" value="NZ_QKQS01000006.1"/>
</dbReference>